<sequence>MSTTATASPAPNPIGATMLFSLLLHGVLLLGITFHFVKPNPGLPTLDVTLVNVANQQAPDKADFLAQANNSGGGQSDRAARPSQMFSGALPKPDPGIAAQPIEATTPQPREATPTRMVTTTGATDFSVASDTAQTEVDPQEQTPTAAELKRQQAIAQLAAELRQQTEALAKRPKKKFISANTKEYVYASYMRGWSDRVQRIGNLNYPDEARRRKLYGDLLLTVGLNRDGGIKNITIIKSSGQPLLDAAAERIVRLSAPFPPLPKDVNVDELYITRTWQFLPGDVLRNK</sequence>
<keyword evidence="8 11" id="KW-1133">Transmembrane helix</keyword>
<evidence type="ECO:0000256" key="2">
    <source>
        <dbReference type="ARBA" id="ARBA00006555"/>
    </source>
</evidence>
<evidence type="ECO:0000313" key="14">
    <source>
        <dbReference type="Proteomes" id="UP000621898"/>
    </source>
</evidence>
<dbReference type="Proteomes" id="UP000621898">
    <property type="component" value="Unassembled WGS sequence"/>
</dbReference>
<keyword evidence="7" id="KW-0653">Protein transport</keyword>
<evidence type="ECO:0000256" key="10">
    <source>
        <dbReference type="SAM" id="MobiDB-lite"/>
    </source>
</evidence>
<feature type="domain" description="TonB C-terminal" evidence="12">
    <location>
        <begin position="191"/>
        <end position="286"/>
    </location>
</feature>
<evidence type="ECO:0000256" key="7">
    <source>
        <dbReference type="ARBA" id="ARBA00022927"/>
    </source>
</evidence>
<dbReference type="PANTHER" id="PTHR33446">
    <property type="entry name" value="PROTEIN TONB-RELATED"/>
    <property type="match status" value="1"/>
</dbReference>
<evidence type="ECO:0000256" key="11">
    <source>
        <dbReference type="SAM" id="Phobius"/>
    </source>
</evidence>
<keyword evidence="5" id="KW-0997">Cell inner membrane</keyword>
<dbReference type="Pfam" id="PF03544">
    <property type="entry name" value="TonB_C"/>
    <property type="match status" value="1"/>
</dbReference>
<keyword evidence="14" id="KW-1185">Reference proteome</keyword>
<evidence type="ECO:0000256" key="9">
    <source>
        <dbReference type="ARBA" id="ARBA00023136"/>
    </source>
</evidence>
<comment type="similarity">
    <text evidence="2">Belongs to the TonB family.</text>
</comment>
<dbReference type="NCBIfam" id="TIGR01352">
    <property type="entry name" value="tonB_Cterm"/>
    <property type="match status" value="1"/>
</dbReference>
<evidence type="ECO:0000256" key="1">
    <source>
        <dbReference type="ARBA" id="ARBA00004383"/>
    </source>
</evidence>
<proteinExistence type="inferred from homology"/>
<comment type="caution">
    <text evidence="13">The sequence shown here is derived from an EMBL/GenBank/DDBJ whole genome shotgun (WGS) entry which is preliminary data.</text>
</comment>
<evidence type="ECO:0000256" key="8">
    <source>
        <dbReference type="ARBA" id="ARBA00022989"/>
    </source>
</evidence>
<keyword evidence="3" id="KW-0813">Transport</keyword>
<dbReference type="RefSeq" id="WP_189439434.1">
    <property type="nucleotide sequence ID" value="NZ_BMXT01000001.1"/>
</dbReference>
<comment type="subcellular location">
    <subcellularLocation>
        <location evidence="1">Cell inner membrane</location>
        <topology evidence="1">Single-pass membrane protein</topology>
        <orientation evidence="1">Periplasmic side</orientation>
    </subcellularLocation>
</comment>
<dbReference type="SUPFAM" id="SSF74653">
    <property type="entry name" value="TolA/TonB C-terminal domain"/>
    <property type="match status" value="1"/>
</dbReference>
<dbReference type="InterPro" id="IPR051045">
    <property type="entry name" value="TonB-dependent_transducer"/>
</dbReference>
<evidence type="ECO:0000256" key="4">
    <source>
        <dbReference type="ARBA" id="ARBA00022475"/>
    </source>
</evidence>
<evidence type="ECO:0000256" key="3">
    <source>
        <dbReference type="ARBA" id="ARBA00022448"/>
    </source>
</evidence>
<dbReference type="Gene3D" id="3.30.1150.10">
    <property type="match status" value="1"/>
</dbReference>
<keyword evidence="4" id="KW-1003">Cell membrane</keyword>
<dbReference type="PROSITE" id="PS52015">
    <property type="entry name" value="TONB_CTD"/>
    <property type="match status" value="1"/>
</dbReference>
<dbReference type="EMBL" id="BMXT01000001">
    <property type="protein sequence ID" value="GGY15508.1"/>
    <property type="molecule type" value="Genomic_DNA"/>
</dbReference>
<evidence type="ECO:0000256" key="5">
    <source>
        <dbReference type="ARBA" id="ARBA00022519"/>
    </source>
</evidence>
<organism evidence="13 14">
    <name type="scientific">Rhodanobacter panaciterrae</name>
    <dbReference type="NCBI Taxonomy" id="490572"/>
    <lineage>
        <taxon>Bacteria</taxon>
        <taxon>Pseudomonadati</taxon>
        <taxon>Pseudomonadota</taxon>
        <taxon>Gammaproteobacteria</taxon>
        <taxon>Lysobacterales</taxon>
        <taxon>Rhodanobacteraceae</taxon>
        <taxon>Rhodanobacter</taxon>
    </lineage>
</organism>
<dbReference type="InterPro" id="IPR006260">
    <property type="entry name" value="TonB/TolA_C"/>
</dbReference>
<evidence type="ECO:0000313" key="13">
    <source>
        <dbReference type="EMBL" id="GGY15508.1"/>
    </source>
</evidence>
<name>A0ABQ2ZIW8_9GAMM</name>
<gene>
    <name evidence="13" type="primary">tonB</name>
    <name evidence="13" type="ORF">GCM10008098_03150</name>
</gene>
<feature type="transmembrane region" description="Helical" evidence="11">
    <location>
        <begin position="14"/>
        <end position="37"/>
    </location>
</feature>
<feature type="region of interest" description="Disordered" evidence="10">
    <location>
        <begin position="65"/>
        <end position="101"/>
    </location>
</feature>
<evidence type="ECO:0000256" key="6">
    <source>
        <dbReference type="ARBA" id="ARBA00022692"/>
    </source>
</evidence>
<dbReference type="PANTHER" id="PTHR33446:SF11">
    <property type="entry name" value="TONB3"/>
    <property type="match status" value="1"/>
</dbReference>
<evidence type="ECO:0000259" key="12">
    <source>
        <dbReference type="PROSITE" id="PS52015"/>
    </source>
</evidence>
<keyword evidence="9 11" id="KW-0472">Membrane</keyword>
<accession>A0ABQ2ZIW8</accession>
<protein>
    <submittedName>
        <fullName evidence="13">Cell envelope biogenesis protein TonB</fullName>
    </submittedName>
</protein>
<keyword evidence="6 11" id="KW-0812">Transmembrane</keyword>
<dbReference type="InterPro" id="IPR037682">
    <property type="entry name" value="TonB_C"/>
</dbReference>
<reference evidence="14" key="1">
    <citation type="journal article" date="2019" name="Int. J. Syst. Evol. Microbiol.">
        <title>The Global Catalogue of Microorganisms (GCM) 10K type strain sequencing project: providing services to taxonomists for standard genome sequencing and annotation.</title>
        <authorList>
            <consortium name="The Broad Institute Genomics Platform"/>
            <consortium name="The Broad Institute Genome Sequencing Center for Infectious Disease"/>
            <person name="Wu L."/>
            <person name="Ma J."/>
        </authorList>
    </citation>
    <scope>NUCLEOTIDE SEQUENCE [LARGE SCALE GENOMIC DNA]</scope>
    <source>
        <strain evidence="14">KCTC 22232</strain>
    </source>
</reference>